<dbReference type="RefSeq" id="WP_136579556.1">
    <property type="nucleotide sequence ID" value="NZ_STFF01000007.1"/>
</dbReference>
<dbReference type="Pfam" id="PF00005">
    <property type="entry name" value="ABC_tran"/>
    <property type="match status" value="1"/>
</dbReference>
<dbReference type="Gene3D" id="1.10.8.280">
    <property type="entry name" value="ABC transporter ATPase domain-like"/>
    <property type="match status" value="1"/>
</dbReference>
<dbReference type="PROSITE" id="PS00211">
    <property type="entry name" value="ABC_TRANSPORTER_1"/>
    <property type="match status" value="1"/>
</dbReference>
<comment type="similarity">
    <text evidence="11">Belongs to the ABC transporter superfamily. UvrA family.</text>
</comment>
<evidence type="ECO:0000256" key="9">
    <source>
        <dbReference type="ARBA" id="ARBA00023125"/>
    </source>
</evidence>
<keyword evidence="10" id="KW-0234">DNA repair</keyword>
<name>A0A4S8HIN3_9BACT</name>
<evidence type="ECO:0000256" key="4">
    <source>
        <dbReference type="ARBA" id="ARBA00022741"/>
    </source>
</evidence>
<dbReference type="PANTHER" id="PTHR43152">
    <property type="entry name" value="UVRABC SYSTEM PROTEIN A"/>
    <property type="match status" value="1"/>
</dbReference>
<dbReference type="GO" id="GO:0005524">
    <property type="term" value="F:ATP binding"/>
    <property type="evidence" value="ECO:0007669"/>
    <property type="project" value="UniProtKB-KW"/>
</dbReference>
<evidence type="ECO:0000256" key="10">
    <source>
        <dbReference type="ARBA" id="ARBA00023204"/>
    </source>
</evidence>
<dbReference type="GO" id="GO:0004518">
    <property type="term" value="F:nuclease activity"/>
    <property type="evidence" value="ECO:0007669"/>
    <property type="project" value="UniProtKB-KW"/>
</dbReference>
<evidence type="ECO:0000256" key="11">
    <source>
        <dbReference type="ARBA" id="ARBA00038000"/>
    </source>
</evidence>
<evidence type="ECO:0000256" key="12">
    <source>
        <dbReference type="ARBA" id="ARBA00039316"/>
    </source>
</evidence>
<evidence type="ECO:0000256" key="6">
    <source>
        <dbReference type="ARBA" id="ARBA00022769"/>
    </source>
</evidence>
<evidence type="ECO:0000256" key="1">
    <source>
        <dbReference type="ARBA" id="ARBA00004496"/>
    </source>
</evidence>
<evidence type="ECO:0000313" key="16">
    <source>
        <dbReference type="Proteomes" id="UP000306918"/>
    </source>
</evidence>
<dbReference type="PROSITE" id="PS50893">
    <property type="entry name" value="ABC_TRANSPORTER_2"/>
    <property type="match status" value="2"/>
</dbReference>
<evidence type="ECO:0000256" key="5">
    <source>
        <dbReference type="ARBA" id="ARBA00022763"/>
    </source>
</evidence>
<evidence type="ECO:0000256" key="3">
    <source>
        <dbReference type="ARBA" id="ARBA00022737"/>
    </source>
</evidence>
<keyword evidence="16" id="KW-1185">Reference proteome</keyword>
<proteinExistence type="inferred from homology"/>
<keyword evidence="3" id="KW-0677">Repeat</keyword>
<accession>A0A4S8HIN3</accession>
<keyword evidence="5" id="KW-0227">DNA damage</keyword>
<evidence type="ECO:0000259" key="14">
    <source>
        <dbReference type="PROSITE" id="PS50893"/>
    </source>
</evidence>
<protein>
    <recommendedName>
        <fullName evidence="12">UvrABC system protein A</fullName>
    </recommendedName>
    <alternativeName>
        <fullName evidence="13">Excinuclease ABC subunit A</fullName>
    </alternativeName>
</protein>
<evidence type="ECO:0000313" key="15">
    <source>
        <dbReference type="EMBL" id="THU34913.1"/>
    </source>
</evidence>
<dbReference type="OrthoDB" id="9809851at2"/>
<sequence length="762" mass="84971">MNVIRIRGARENNLKNISVEIPKNKITVFTGVSGSGKSSLVFETIGAEAQRQFNETYDSYLRSRMPHYGHPEVDSIQNLNVAIIINQKRLGGNARSTVGTVTDIYTLLRLLFSRIGEPFVGYSMVFSFNNPKGMCPMCEGLGTVTDINLDALIDKNKSLNEGAIRFPAFQPGGWRWTRYVNSGYFNNDKKIKNFSKDELHMLLYAEEHKPKNPTKAWGKTMLYEGIIPRIKSFLKKETKESKRKEEELREILCRQTCPACKGARLNKEVLGCKVDGKNIADCSAMQVSHLIEFLKAIRNNQVRSVLDELIARLTHLENIGLSYLSLNRETSSLSGGESQRIKMVRHLGSSLTGLLYIFDEPSIGLHPNDIARLMDIILQLRDKGNTVLIVEHDPDIVKIADHVVDMGPGAGKEGGNIVYSGTLNGLKNADTLTGKFWRMHRALNHKPRQAKTFLTVRNARLHNLKNVTVKIPRQVITVVTGVAGSGKSSLINQELPRQHPQAKLIDQKLLRGSRRSHLASYTGIFDALRRVFAKTNHVSASLFSTNAEGACPQCKGLGVIRLDLAFMEEVEETCDLCEGTGYQKKVLDYTWNGKNIIQVLKMTVAEAGSFFQGSDKELLNRIREMGLGYMTLGQPLSTFSGGERQRLKLAMEFDEQGQLFVFDEPTTGLHPSDIEKLMSTFHRLADRGNTVIIVEHNLDVIAKADWIIDLGPGGGSDGGCIVFEGVARDLIKHGESKTGHYLAKYITERKPGKMGRENLQGK</sequence>
<keyword evidence="2" id="KW-0963">Cytoplasm</keyword>
<dbReference type="EMBL" id="STFF01000007">
    <property type="protein sequence ID" value="THU34913.1"/>
    <property type="molecule type" value="Genomic_DNA"/>
</dbReference>
<comment type="caution">
    <text evidence="15">The sequence shown here is derived from an EMBL/GenBank/DDBJ whole genome shotgun (WGS) entry which is preliminary data.</text>
</comment>
<keyword evidence="6" id="KW-0228">DNA excision</keyword>
<dbReference type="GO" id="GO:0003677">
    <property type="term" value="F:DNA binding"/>
    <property type="evidence" value="ECO:0007669"/>
    <property type="project" value="UniProtKB-KW"/>
</dbReference>
<feature type="domain" description="ABC transporter" evidence="14">
    <location>
        <begin position="448"/>
        <end position="743"/>
    </location>
</feature>
<keyword evidence="7" id="KW-0067">ATP-binding</keyword>
<organism evidence="15 16">
    <name type="scientific">Niastella caeni</name>
    <dbReference type="NCBI Taxonomy" id="2569763"/>
    <lineage>
        <taxon>Bacteria</taxon>
        <taxon>Pseudomonadati</taxon>
        <taxon>Bacteroidota</taxon>
        <taxon>Chitinophagia</taxon>
        <taxon>Chitinophagales</taxon>
        <taxon>Chitinophagaceae</taxon>
        <taxon>Niastella</taxon>
    </lineage>
</organism>
<dbReference type="Proteomes" id="UP000306918">
    <property type="component" value="Unassembled WGS sequence"/>
</dbReference>
<evidence type="ECO:0000256" key="13">
    <source>
        <dbReference type="ARBA" id="ARBA00042156"/>
    </source>
</evidence>
<dbReference type="Gene3D" id="1.20.1580.10">
    <property type="entry name" value="ABC transporter ATPase like domain"/>
    <property type="match status" value="2"/>
</dbReference>
<dbReference type="GO" id="GO:0008270">
    <property type="term" value="F:zinc ion binding"/>
    <property type="evidence" value="ECO:0007669"/>
    <property type="project" value="UniProtKB-KW"/>
</dbReference>
<feature type="domain" description="ABC transporter" evidence="14">
    <location>
        <begin position="4"/>
        <end position="433"/>
    </location>
</feature>
<dbReference type="InterPro" id="IPR003439">
    <property type="entry name" value="ABC_transporter-like_ATP-bd"/>
</dbReference>
<dbReference type="AlphaFoldDB" id="A0A4S8HIN3"/>
<evidence type="ECO:0000256" key="8">
    <source>
        <dbReference type="ARBA" id="ARBA00022881"/>
    </source>
</evidence>
<keyword evidence="9" id="KW-0238">DNA-binding</keyword>
<comment type="subcellular location">
    <subcellularLocation>
        <location evidence="1">Cytoplasm</location>
    </subcellularLocation>
</comment>
<dbReference type="InterPro" id="IPR017871">
    <property type="entry name" value="ABC_transporter-like_CS"/>
</dbReference>
<dbReference type="PANTHER" id="PTHR43152:SF3">
    <property type="entry name" value="UVRABC SYSTEM PROTEIN A"/>
    <property type="match status" value="1"/>
</dbReference>
<keyword evidence="4" id="KW-0547">Nucleotide-binding</keyword>
<evidence type="ECO:0000256" key="2">
    <source>
        <dbReference type="ARBA" id="ARBA00022490"/>
    </source>
</evidence>
<evidence type="ECO:0000256" key="7">
    <source>
        <dbReference type="ARBA" id="ARBA00022840"/>
    </source>
</evidence>
<dbReference type="Gene3D" id="3.40.50.300">
    <property type="entry name" value="P-loop containing nucleotide triphosphate hydrolases"/>
    <property type="match status" value="2"/>
</dbReference>
<dbReference type="CDD" id="cd03270">
    <property type="entry name" value="ABC_UvrA_I"/>
    <property type="match status" value="1"/>
</dbReference>
<dbReference type="InterPro" id="IPR027417">
    <property type="entry name" value="P-loop_NTPase"/>
</dbReference>
<dbReference type="GO" id="GO:0005737">
    <property type="term" value="C:cytoplasm"/>
    <property type="evidence" value="ECO:0007669"/>
    <property type="project" value="UniProtKB-SubCell"/>
</dbReference>
<dbReference type="SUPFAM" id="SSF52540">
    <property type="entry name" value="P-loop containing nucleoside triphosphate hydrolases"/>
    <property type="match status" value="2"/>
</dbReference>
<reference evidence="15 16" key="1">
    <citation type="submission" date="2019-04" db="EMBL/GenBank/DDBJ databases">
        <title>Niastella caeni sp. nov., isolated from activated sludge.</title>
        <authorList>
            <person name="Sheng M."/>
        </authorList>
    </citation>
    <scope>NUCLEOTIDE SEQUENCE [LARGE SCALE GENOMIC DNA]</scope>
    <source>
        <strain evidence="15 16">HX-2-15</strain>
    </source>
</reference>
<dbReference type="GO" id="GO:0006281">
    <property type="term" value="P:DNA repair"/>
    <property type="evidence" value="ECO:0007669"/>
    <property type="project" value="UniProtKB-KW"/>
</dbReference>
<keyword evidence="8" id="KW-0267">Excision nuclease</keyword>
<gene>
    <name evidence="15" type="ORF">FAM09_23255</name>
</gene>
<dbReference type="GO" id="GO:0016887">
    <property type="term" value="F:ATP hydrolysis activity"/>
    <property type="evidence" value="ECO:0007669"/>
    <property type="project" value="InterPro"/>
</dbReference>